<name>A0ABY5MI25_9HYPH</name>
<evidence type="ECO:0000313" key="4">
    <source>
        <dbReference type="Proteomes" id="UP001342418"/>
    </source>
</evidence>
<reference evidence="3 4" key="1">
    <citation type="submission" date="2018-07" db="EMBL/GenBank/DDBJ databases">
        <title>Genome sequence of Nitratireductor thuwali#1536.</title>
        <authorList>
            <person name="Michoud G."/>
            <person name="Merlino G."/>
            <person name="Sefrji F.O."/>
            <person name="Daffonchio D."/>
        </authorList>
    </citation>
    <scope>NUCLEOTIDE SEQUENCE [LARGE SCALE GENOMIC DNA]</scope>
    <source>
        <strain evidence="4">Nit1536</strain>
    </source>
</reference>
<organism evidence="3 4">
    <name type="scientific">Nitratireductor thuwali</name>
    <dbReference type="NCBI Taxonomy" id="2267699"/>
    <lineage>
        <taxon>Bacteria</taxon>
        <taxon>Pseudomonadati</taxon>
        <taxon>Pseudomonadota</taxon>
        <taxon>Alphaproteobacteria</taxon>
        <taxon>Hyphomicrobiales</taxon>
        <taxon>Phyllobacteriaceae</taxon>
        <taxon>Nitratireductor</taxon>
    </lineage>
</organism>
<keyword evidence="2" id="KW-0732">Signal</keyword>
<sequence>MKCRLGIFIALGLALASGAQANALQPYQMVRSLQVVQDKIADGDHAALPMQRKLLGIIDEKFRAAEAADFHDPRNFYALLIYGTSGGNPATLASVVSRLELEGDRDRLGRGVVSYALGNLASAREALDGFDPRQIDDGLAAPLALVAGALHVREDPHRALHLFDEARLLSPGTLVEEAALRRSVELAARLHDMERFASISMQYVRRFLGSPYASQFAEAFVAGVIEMHEMADLALVKRVIDAMDGERAQVIYLRIARKSAIEGYDRLLAFASDNAEAYTEGGKAGPDPRAVLYANVASVTSENVGAVLETLKGIDERQLSANDRQLLHAARAIAERVVSPPRADTTAREVEEAPETASEAVEAETAEEAPADDAAFFAAARDKLKSVDALLGEDER</sequence>
<feature type="signal peptide" evidence="2">
    <location>
        <begin position="1"/>
        <end position="21"/>
    </location>
</feature>
<protein>
    <recommendedName>
        <fullName evidence="5">Chemotaxis protein MotC</fullName>
    </recommendedName>
</protein>
<evidence type="ECO:0000256" key="2">
    <source>
        <dbReference type="SAM" id="SignalP"/>
    </source>
</evidence>
<proteinExistence type="predicted"/>
<gene>
    <name evidence="3" type="ORF">NTH_01268</name>
</gene>
<accession>A0ABY5MI25</accession>
<dbReference type="RefSeq" id="WP_338529222.1">
    <property type="nucleotide sequence ID" value="NZ_CP030941.1"/>
</dbReference>
<feature type="compositionally biased region" description="Acidic residues" evidence="1">
    <location>
        <begin position="361"/>
        <end position="371"/>
    </location>
</feature>
<evidence type="ECO:0008006" key="5">
    <source>
        <dbReference type="Google" id="ProtNLM"/>
    </source>
</evidence>
<dbReference type="EMBL" id="CP030941">
    <property type="protein sequence ID" value="UUP16821.1"/>
    <property type="molecule type" value="Genomic_DNA"/>
</dbReference>
<evidence type="ECO:0000313" key="3">
    <source>
        <dbReference type="EMBL" id="UUP16821.1"/>
    </source>
</evidence>
<feature type="region of interest" description="Disordered" evidence="1">
    <location>
        <begin position="338"/>
        <end position="372"/>
    </location>
</feature>
<dbReference type="Proteomes" id="UP001342418">
    <property type="component" value="Chromosome"/>
</dbReference>
<feature type="chain" id="PRO_5046014938" description="Chemotaxis protein MotC" evidence="2">
    <location>
        <begin position="22"/>
        <end position="396"/>
    </location>
</feature>
<evidence type="ECO:0000256" key="1">
    <source>
        <dbReference type="SAM" id="MobiDB-lite"/>
    </source>
</evidence>
<keyword evidence="4" id="KW-1185">Reference proteome</keyword>